<dbReference type="PANTHER" id="PTHR46623">
    <property type="entry name" value="CARBOXYMETHYLENEBUTENOLIDASE-RELATED"/>
    <property type="match status" value="1"/>
</dbReference>
<dbReference type="OrthoDB" id="62567at2"/>
<keyword evidence="2" id="KW-0378">Hydrolase</keyword>
<reference evidence="2 5" key="3">
    <citation type="submission" date="2019-12" db="EMBL/GenBank/DDBJ databases">
        <title>Draft Genome Sequences of Six Type Strains of the Genus Massilia.</title>
        <authorList>
            <person name="Miess H."/>
            <person name="Frediansyah A."/>
            <person name="Goeker M."/>
            <person name="Gross H."/>
        </authorList>
    </citation>
    <scope>NUCLEOTIDE SEQUENCE [LARGE SCALE GENOMIC DNA]</scope>
    <source>
        <strain evidence="2 5">DSM 26639</strain>
    </source>
</reference>
<sequence>MAHNHHHPAESRWIDIHGDDGTFQGYLALPRGGKGPGIVLIQEIFGVNAHIRGVAEQYAADGYVVLAPDLFWREGAHIELGYDKADWDKAVKLKQATKVDKAVADIAATLKVLRTQDGVTQVASIGYCFGGLLSYLTAAHGGVDAAVAYYGGGIEKKLDQADAIQVPLLMHFGGRDDHIRPDDVKHIAERFGDRDSVEIHVYPDAEHGFNCSHRASYHQRSAAEAHGHTLLFLAENLG</sequence>
<dbReference type="Gene3D" id="3.40.50.1820">
    <property type="entry name" value="alpha/beta hydrolase"/>
    <property type="match status" value="1"/>
</dbReference>
<dbReference type="RefSeq" id="WP_145877697.1">
    <property type="nucleotide sequence ID" value="NZ_CP046904.1"/>
</dbReference>
<evidence type="ECO:0000313" key="4">
    <source>
        <dbReference type="Proteomes" id="UP000315112"/>
    </source>
</evidence>
<evidence type="ECO:0000259" key="1">
    <source>
        <dbReference type="Pfam" id="PF01738"/>
    </source>
</evidence>
<keyword evidence="5" id="KW-1185">Reference proteome</keyword>
<accession>A0A562PLW5</accession>
<dbReference type="SUPFAM" id="SSF53474">
    <property type="entry name" value="alpha/beta-Hydrolases"/>
    <property type="match status" value="1"/>
</dbReference>
<dbReference type="Proteomes" id="UP000315112">
    <property type="component" value="Unassembled WGS sequence"/>
</dbReference>
<dbReference type="PANTHER" id="PTHR46623:SF6">
    <property type="entry name" value="ALPHA_BETA-HYDROLASES SUPERFAMILY PROTEIN"/>
    <property type="match status" value="1"/>
</dbReference>
<evidence type="ECO:0000313" key="2">
    <source>
        <dbReference type="EMBL" id="QGZ40999.1"/>
    </source>
</evidence>
<organism evidence="3 4">
    <name type="scientific">Pseudoduganella flava</name>
    <dbReference type="NCBI Taxonomy" id="871742"/>
    <lineage>
        <taxon>Bacteria</taxon>
        <taxon>Pseudomonadati</taxon>
        <taxon>Pseudomonadota</taxon>
        <taxon>Betaproteobacteria</taxon>
        <taxon>Burkholderiales</taxon>
        <taxon>Oxalobacteraceae</taxon>
        <taxon>Telluria group</taxon>
        <taxon>Pseudoduganella</taxon>
    </lineage>
</organism>
<dbReference type="Pfam" id="PF01738">
    <property type="entry name" value="DLH"/>
    <property type="match status" value="1"/>
</dbReference>
<dbReference type="InterPro" id="IPR029058">
    <property type="entry name" value="AB_hydrolase_fold"/>
</dbReference>
<dbReference type="Proteomes" id="UP000437862">
    <property type="component" value="Chromosome"/>
</dbReference>
<dbReference type="EMBL" id="VLKW01000007">
    <property type="protein sequence ID" value="TWI45313.1"/>
    <property type="molecule type" value="Genomic_DNA"/>
</dbReference>
<dbReference type="AlphaFoldDB" id="A0A562PLW5"/>
<evidence type="ECO:0000313" key="5">
    <source>
        <dbReference type="Proteomes" id="UP000437862"/>
    </source>
</evidence>
<protein>
    <submittedName>
        <fullName evidence="3">Carboxymethylenebutenolidase</fullName>
    </submittedName>
    <submittedName>
        <fullName evidence="2">Dienelactone hydrolase family protein</fullName>
    </submittedName>
</protein>
<gene>
    <name evidence="2" type="ORF">GO485_19260</name>
    <name evidence="3" type="ORF">IP92_03691</name>
</gene>
<reference evidence="3" key="2">
    <citation type="submission" date="2019-07" db="EMBL/GenBank/DDBJ databases">
        <authorList>
            <person name="Whitman W."/>
            <person name="Huntemann M."/>
            <person name="Clum A."/>
            <person name="Pillay M."/>
            <person name="Palaniappan K."/>
            <person name="Varghese N."/>
            <person name="Mikhailova N."/>
            <person name="Stamatis D."/>
            <person name="Reddy T."/>
            <person name="Daum C."/>
            <person name="Shapiro N."/>
            <person name="Ivanova N."/>
            <person name="Kyrpides N."/>
            <person name="Woyke T."/>
        </authorList>
    </citation>
    <scope>NUCLEOTIDE SEQUENCE</scope>
    <source>
        <strain evidence="3">CGMCC 1.10685</strain>
    </source>
</reference>
<dbReference type="EMBL" id="CP046904">
    <property type="protein sequence ID" value="QGZ40999.1"/>
    <property type="molecule type" value="Genomic_DNA"/>
</dbReference>
<name>A0A562PLW5_9BURK</name>
<reference evidence="3 4" key="1">
    <citation type="journal article" date="2015" name="Stand. Genomic Sci.">
        <title>Genomic Encyclopedia of Bacterial and Archaeal Type Strains, Phase III: the genomes of soil and plant-associated and newly described type strains.</title>
        <authorList>
            <person name="Whitman W.B."/>
            <person name="Woyke T."/>
            <person name="Klenk H.P."/>
            <person name="Zhou Y."/>
            <person name="Lilburn T.G."/>
            <person name="Beck B.J."/>
            <person name="De Vos P."/>
            <person name="Vandamme P."/>
            <person name="Eisen J.A."/>
            <person name="Garrity G."/>
            <person name="Hugenholtz P."/>
            <person name="Kyrpides N.C."/>
        </authorList>
    </citation>
    <scope>NUCLEOTIDE SEQUENCE [LARGE SCALE GENOMIC DNA]</scope>
    <source>
        <strain evidence="3 4">CGMCC 1.10685</strain>
    </source>
</reference>
<dbReference type="InterPro" id="IPR002925">
    <property type="entry name" value="Dienelactn_hydro"/>
</dbReference>
<dbReference type="InterPro" id="IPR051049">
    <property type="entry name" value="Dienelactone_hydrolase-like"/>
</dbReference>
<dbReference type="GO" id="GO:0016787">
    <property type="term" value="F:hydrolase activity"/>
    <property type="evidence" value="ECO:0007669"/>
    <property type="project" value="UniProtKB-KW"/>
</dbReference>
<proteinExistence type="predicted"/>
<feature type="domain" description="Dienelactone hydrolase" evidence="1">
    <location>
        <begin position="23"/>
        <end position="235"/>
    </location>
</feature>
<evidence type="ECO:0000313" key="3">
    <source>
        <dbReference type="EMBL" id="TWI45313.1"/>
    </source>
</evidence>